<keyword evidence="1" id="KW-0648">Protein biosynthesis</keyword>
<protein>
    <submittedName>
        <fullName evidence="2">Eukaryotic translation initiation factor 4E-1B-like</fullName>
    </submittedName>
</protein>
<dbReference type="PANTHER" id="PTHR11960">
    <property type="entry name" value="EUKARYOTIC TRANSLATION INITIATION FACTOR 4E RELATED"/>
    <property type="match status" value="1"/>
</dbReference>
<dbReference type="Pfam" id="PF01652">
    <property type="entry name" value="IF4E"/>
    <property type="match status" value="1"/>
</dbReference>
<name>A0A671RK71_9TELE</name>
<accession>A0A671RK71</accession>
<keyword evidence="1" id="KW-0694">RNA-binding</keyword>
<dbReference type="PANTHER" id="PTHR11960:SF75">
    <property type="entry name" value="EUKARYOTIC TRANSLATION INITIATION FACTOR 4E-1B"/>
    <property type="match status" value="1"/>
</dbReference>
<reference evidence="2" key="2">
    <citation type="submission" date="2025-09" db="UniProtKB">
        <authorList>
            <consortium name="Ensembl"/>
        </authorList>
    </citation>
    <scope>IDENTIFICATION</scope>
</reference>
<dbReference type="InterPro" id="IPR001040">
    <property type="entry name" value="TIF_eIF_4E"/>
</dbReference>
<keyword evidence="3" id="KW-1185">Reference proteome</keyword>
<comment type="similarity">
    <text evidence="1">Belongs to the eukaryotic initiation factor 4E family.</text>
</comment>
<dbReference type="Ensembl" id="ENSSANT00000088980.1">
    <property type="protein sequence ID" value="ENSSANP00000083724.1"/>
    <property type="gene ID" value="ENSSANG00000041557.1"/>
</dbReference>
<evidence type="ECO:0000313" key="3">
    <source>
        <dbReference type="Proteomes" id="UP000472260"/>
    </source>
</evidence>
<dbReference type="GO" id="GO:0003743">
    <property type="term" value="F:translation initiation factor activity"/>
    <property type="evidence" value="ECO:0007669"/>
    <property type="project" value="UniProtKB-KW"/>
</dbReference>
<dbReference type="GO" id="GO:0000340">
    <property type="term" value="F:RNA 7-methylguanosine cap binding"/>
    <property type="evidence" value="ECO:0007669"/>
    <property type="project" value="TreeGrafter"/>
</dbReference>
<dbReference type="Proteomes" id="UP000472260">
    <property type="component" value="Unassembled WGS sequence"/>
</dbReference>
<sequence>MKHPLQNRWGLWFYKNDKSKMWQDNLRLITKFDTVEDFWALYNNIQPPSKLSSGCDYSMFKVNRITLAKQHRRTELDHFWLETLLCLIGEGFGSFSRDICGSVINIRAKGDKIAIWTSNAENCETVTYIGLKYKESLGLPQKLVIGYQAHADTATKSNSITKNKFVV</sequence>
<proteinExistence type="inferred from homology"/>
<evidence type="ECO:0000313" key="2">
    <source>
        <dbReference type="Ensembl" id="ENSSANP00000083724.1"/>
    </source>
</evidence>
<dbReference type="Gene3D" id="3.30.760.10">
    <property type="entry name" value="RNA Cap, Translation Initiation Factor Eif4e"/>
    <property type="match status" value="2"/>
</dbReference>
<dbReference type="GO" id="GO:0016281">
    <property type="term" value="C:eukaryotic translation initiation factor 4F complex"/>
    <property type="evidence" value="ECO:0007669"/>
    <property type="project" value="TreeGrafter"/>
</dbReference>
<dbReference type="SUPFAM" id="SSF55418">
    <property type="entry name" value="eIF4e-like"/>
    <property type="match status" value="1"/>
</dbReference>
<evidence type="ECO:0000256" key="1">
    <source>
        <dbReference type="RuleBase" id="RU004374"/>
    </source>
</evidence>
<dbReference type="AlphaFoldDB" id="A0A671RK71"/>
<reference evidence="2" key="1">
    <citation type="submission" date="2025-08" db="UniProtKB">
        <authorList>
            <consortium name="Ensembl"/>
        </authorList>
    </citation>
    <scope>IDENTIFICATION</scope>
</reference>
<dbReference type="InterPro" id="IPR023398">
    <property type="entry name" value="TIF_eIF4e-like"/>
</dbReference>
<organism evidence="2 3">
    <name type="scientific">Sinocyclocheilus anshuiensis</name>
    <dbReference type="NCBI Taxonomy" id="1608454"/>
    <lineage>
        <taxon>Eukaryota</taxon>
        <taxon>Metazoa</taxon>
        <taxon>Chordata</taxon>
        <taxon>Craniata</taxon>
        <taxon>Vertebrata</taxon>
        <taxon>Euteleostomi</taxon>
        <taxon>Actinopterygii</taxon>
        <taxon>Neopterygii</taxon>
        <taxon>Teleostei</taxon>
        <taxon>Ostariophysi</taxon>
        <taxon>Cypriniformes</taxon>
        <taxon>Cyprinidae</taxon>
        <taxon>Cyprininae</taxon>
        <taxon>Sinocyclocheilus</taxon>
    </lineage>
</organism>
<gene>
    <name evidence="2" type="primary">eif4e1b</name>
</gene>
<keyword evidence="1" id="KW-0396">Initiation factor</keyword>